<name>A0A1I7RQE0_BURXY</name>
<dbReference type="Gene3D" id="3.40.50.1460">
    <property type="match status" value="1"/>
</dbReference>
<evidence type="ECO:0000313" key="4">
    <source>
        <dbReference type="EMBL" id="CAG9104429.1"/>
    </source>
</evidence>
<dbReference type="PRINTS" id="PR00776">
    <property type="entry name" value="HEMOGLOBNASE"/>
</dbReference>
<dbReference type="AlphaFoldDB" id="A0A1I7RQE0"/>
<evidence type="ECO:0000313" key="5">
    <source>
        <dbReference type="Proteomes" id="UP000095284"/>
    </source>
</evidence>
<dbReference type="Proteomes" id="UP000659654">
    <property type="component" value="Unassembled WGS sequence"/>
</dbReference>
<dbReference type="GO" id="GO:0004197">
    <property type="term" value="F:cysteine-type endopeptidase activity"/>
    <property type="evidence" value="ECO:0007669"/>
    <property type="project" value="TreeGrafter"/>
</dbReference>
<dbReference type="OrthoDB" id="192611at2759"/>
<dbReference type="Proteomes" id="UP000095284">
    <property type="component" value="Unplaced"/>
</dbReference>
<organism evidence="5 7">
    <name type="scientific">Bursaphelenchus xylophilus</name>
    <name type="common">Pinewood nematode worm</name>
    <name type="synonym">Aphelenchoides xylophilus</name>
    <dbReference type="NCBI Taxonomy" id="6326"/>
    <lineage>
        <taxon>Eukaryota</taxon>
        <taxon>Metazoa</taxon>
        <taxon>Ecdysozoa</taxon>
        <taxon>Nematoda</taxon>
        <taxon>Chromadorea</taxon>
        <taxon>Rhabditida</taxon>
        <taxon>Tylenchina</taxon>
        <taxon>Tylenchomorpha</taxon>
        <taxon>Aphelenchoidea</taxon>
        <taxon>Aphelenchoididae</taxon>
        <taxon>Bursaphelenchus</taxon>
    </lineage>
</organism>
<evidence type="ECO:0000313" key="3">
    <source>
        <dbReference type="EMBL" id="CAD5219293.1"/>
    </source>
</evidence>
<dbReference type="PIRSF" id="PIRSF019663">
    <property type="entry name" value="Legumain"/>
    <property type="match status" value="1"/>
</dbReference>
<dbReference type="EMBL" id="CAJFDI010000003">
    <property type="protein sequence ID" value="CAD5219293.1"/>
    <property type="molecule type" value="Genomic_DNA"/>
</dbReference>
<dbReference type="Proteomes" id="UP000582659">
    <property type="component" value="Unassembled WGS sequence"/>
</dbReference>
<protein>
    <submittedName>
        <fullName evidence="3">(pine wood nematode) hypothetical protein</fullName>
    </submittedName>
</protein>
<dbReference type="eggNOG" id="KOG1348">
    <property type="taxonomic scope" value="Eukaryota"/>
</dbReference>
<keyword evidence="6" id="KW-1185">Reference proteome</keyword>
<gene>
    <name evidence="3" type="ORF">BXYJ_LOCUS5606</name>
</gene>
<dbReference type="PANTHER" id="PTHR12000:SF42">
    <property type="entry name" value="LEGUMAIN"/>
    <property type="match status" value="1"/>
</dbReference>
<dbReference type="WBParaSite" id="BXY_0293300.1">
    <property type="protein sequence ID" value="BXY_0293300.1"/>
    <property type="gene ID" value="BXY_0293300"/>
</dbReference>
<evidence type="ECO:0000256" key="2">
    <source>
        <dbReference type="PIRSR" id="PIRSR019663-1"/>
    </source>
</evidence>
<accession>A0A1I7RQE0</accession>
<reference evidence="7" key="1">
    <citation type="submission" date="2016-11" db="UniProtKB">
        <authorList>
            <consortium name="WormBaseParasite"/>
        </authorList>
    </citation>
    <scope>IDENTIFICATION</scope>
</reference>
<dbReference type="GO" id="GO:0006624">
    <property type="term" value="P:vacuolar protein processing"/>
    <property type="evidence" value="ECO:0007669"/>
    <property type="project" value="TreeGrafter"/>
</dbReference>
<reference evidence="4" key="2">
    <citation type="submission" date="2020-08" db="EMBL/GenBank/DDBJ databases">
        <authorList>
            <person name="Kikuchi T."/>
        </authorList>
    </citation>
    <scope>NUCLEOTIDE SEQUENCE</scope>
    <source>
        <strain evidence="3">Ka4C1</strain>
    </source>
</reference>
<feature type="active site" description="Nucleophile" evidence="2">
    <location>
        <position position="116"/>
    </location>
</feature>
<evidence type="ECO:0000256" key="1">
    <source>
        <dbReference type="ARBA" id="ARBA00009941"/>
    </source>
</evidence>
<dbReference type="PANTHER" id="PTHR12000">
    <property type="entry name" value="HEMOGLOBINASE FAMILY MEMBER"/>
    <property type="match status" value="1"/>
</dbReference>
<dbReference type="GO" id="GO:0005773">
    <property type="term" value="C:vacuole"/>
    <property type="evidence" value="ECO:0007669"/>
    <property type="project" value="GOC"/>
</dbReference>
<dbReference type="Pfam" id="PF01650">
    <property type="entry name" value="Peptidase_C13"/>
    <property type="match status" value="1"/>
</dbReference>
<feature type="active site" evidence="2">
    <location>
        <position position="74"/>
    </location>
</feature>
<dbReference type="GO" id="GO:0051603">
    <property type="term" value="P:proteolysis involved in protein catabolic process"/>
    <property type="evidence" value="ECO:0007669"/>
    <property type="project" value="TreeGrafter"/>
</dbReference>
<dbReference type="SMR" id="A0A1I7RQE0"/>
<sequence length="285" mass="32308">MDNVVVNNPKNPYPGKLYNHPSLTYNVYLGCVIDYNTTFTPETLKNVLIGNDTTGGPVLKTSEKDRIFFYFTDHGSDGVMFLPDHEVFTTADMDDALRQMTEKKMYKEMLFYIDCCYAGSIFEKVIPKYENILVITSSSPHQPAANTYCINDTGICLGAEFSVAWLEYDDTNSTSEHTLRDQLEVLKKRTTYSNVSVYGDVSILDRKISVFQGVQLPSTPVVKMDDVHYEYETVTKPEMATWRVGKMLERAIEAGDQQEVARLQSELVKLQNTPWPGVKKASKNL</sequence>
<proteinExistence type="inferred from homology"/>
<comment type="similarity">
    <text evidence="1">Belongs to the peptidase C13 family.</text>
</comment>
<evidence type="ECO:0000313" key="6">
    <source>
        <dbReference type="Proteomes" id="UP000659654"/>
    </source>
</evidence>
<evidence type="ECO:0000313" key="7">
    <source>
        <dbReference type="WBParaSite" id="BXY_0293300.1"/>
    </source>
</evidence>
<dbReference type="InterPro" id="IPR001096">
    <property type="entry name" value="Peptidase_C13"/>
</dbReference>
<dbReference type="EMBL" id="CAJFCV020000003">
    <property type="protein sequence ID" value="CAG9104429.1"/>
    <property type="molecule type" value="Genomic_DNA"/>
</dbReference>